<dbReference type="InterPro" id="IPR020635">
    <property type="entry name" value="Tyr_kinase_cat_dom"/>
</dbReference>
<feature type="non-terminal residue" evidence="4">
    <location>
        <position position="1"/>
    </location>
</feature>
<keyword evidence="1" id="KW-0472">Membrane</keyword>
<feature type="domain" description="Protein kinase" evidence="3">
    <location>
        <begin position="131"/>
        <end position="329"/>
    </location>
</feature>
<dbReference type="InterPro" id="IPR000719">
    <property type="entry name" value="Prot_kinase_dom"/>
</dbReference>
<dbReference type="Proteomes" id="UP000708208">
    <property type="component" value="Unassembled WGS sequence"/>
</dbReference>
<dbReference type="PROSITE" id="PS50011">
    <property type="entry name" value="PROTEIN_KINASE_DOM"/>
    <property type="match status" value="1"/>
</dbReference>
<organism evidence="4 5">
    <name type="scientific">Allacma fusca</name>
    <dbReference type="NCBI Taxonomy" id="39272"/>
    <lineage>
        <taxon>Eukaryota</taxon>
        <taxon>Metazoa</taxon>
        <taxon>Ecdysozoa</taxon>
        <taxon>Arthropoda</taxon>
        <taxon>Hexapoda</taxon>
        <taxon>Collembola</taxon>
        <taxon>Symphypleona</taxon>
        <taxon>Sminthuridae</taxon>
        <taxon>Allacma</taxon>
    </lineage>
</organism>
<evidence type="ECO:0000256" key="1">
    <source>
        <dbReference type="SAM" id="Phobius"/>
    </source>
</evidence>
<dbReference type="GO" id="GO:0005886">
    <property type="term" value="C:plasma membrane"/>
    <property type="evidence" value="ECO:0007669"/>
    <property type="project" value="TreeGrafter"/>
</dbReference>
<dbReference type="PANTHER" id="PTHR24416">
    <property type="entry name" value="TYROSINE-PROTEIN KINASE RECEPTOR"/>
    <property type="match status" value="1"/>
</dbReference>
<gene>
    <name evidence="4" type="ORF">AFUS01_LOCUS12333</name>
</gene>
<evidence type="ECO:0000256" key="2">
    <source>
        <dbReference type="SAM" id="SignalP"/>
    </source>
</evidence>
<dbReference type="Pfam" id="PF07714">
    <property type="entry name" value="PK_Tyr_Ser-Thr"/>
    <property type="match status" value="1"/>
</dbReference>
<dbReference type="GO" id="GO:0004714">
    <property type="term" value="F:transmembrane receptor protein tyrosine kinase activity"/>
    <property type="evidence" value="ECO:0007669"/>
    <property type="project" value="TreeGrafter"/>
</dbReference>
<dbReference type="PANTHER" id="PTHR24416:SF600">
    <property type="entry name" value="PDGF- AND VEGF-RECEPTOR RELATED, ISOFORM J"/>
    <property type="match status" value="1"/>
</dbReference>
<keyword evidence="1" id="KW-1133">Transmembrane helix</keyword>
<dbReference type="SMART" id="SM00219">
    <property type="entry name" value="TyrKc"/>
    <property type="match status" value="1"/>
</dbReference>
<dbReference type="OrthoDB" id="5984265at2759"/>
<accession>A0A8J2KA65</accession>
<dbReference type="GO" id="GO:0005524">
    <property type="term" value="F:ATP binding"/>
    <property type="evidence" value="ECO:0007669"/>
    <property type="project" value="InterPro"/>
</dbReference>
<dbReference type="InterPro" id="IPR050122">
    <property type="entry name" value="RTK"/>
</dbReference>
<evidence type="ECO:0000259" key="3">
    <source>
        <dbReference type="PROSITE" id="PS50011"/>
    </source>
</evidence>
<dbReference type="InterPro" id="IPR001245">
    <property type="entry name" value="Ser-Thr/Tyr_kinase_cat_dom"/>
</dbReference>
<evidence type="ECO:0000313" key="4">
    <source>
        <dbReference type="EMBL" id="CAG7723235.1"/>
    </source>
</evidence>
<keyword evidence="5" id="KW-1185">Reference proteome</keyword>
<sequence length="329" mass="37696">MDMGKFCPAVMGTEVRRLICFLLVFFISSLHGVRAQNNNTTAHPTSNITKSLPVNIPAQRDGGTWKTPFIVSVVLAVALFTVSIWLYRKYNHLKKLNQLLLYKVSESCNVEMKENPFVIYDESYVVSWEDFEIEETIHDHGFHKICKGTMRNMPIVIKTLQDEFGLEFMRSDLLTEINQLIYLGKHEHIVEFKGACTQFLREGRVYTLLEYCPLGDLQTFLDNNSSKFCSNSNIHYIIDTANPSGINDGNDDTTRALEFTRSHLTQWCIQIAKGLHYLETKRVIPLDVAIRNVLMKSINHVKLCSFGGSIHLPDDEDSHLLAQKRPLPW</sequence>
<evidence type="ECO:0000313" key="5">
    <source>
        <dbReference type="Proteomes" id="UP000708208"/>
    </source>
</evidence>
<proteinExistence type="predicted"/>
<dbReference type="EMBL" id="CAJVCH010096903">
    <property type="protein sequence ID" value="CAG7723235.1"/>
    <property type="molecule type" value="Genomic_DNA"/>
</dbReference>
<dbReference type="GO" id="GO:0007169">
    <property type="term" value="P:cell surface receptor protein tyrosine kinase signaling pathway"/>
    <property type="evidence" value="ECO:0007669"/>
    <property type="project" value="TreeGrafter"/>
</dbReference>
<feature type="chain" id="PRO_5035297084" description="Protein kinase domain-containing protein" evidence="2">
    <location>
        <begin position="36"/>
        <end position="329"/>
    </location>
</feature>
<keyword evidence="1" id="KW-0812">Transmembrane</keyword>
<keyword evidence="2" id="KW-0732">Signal</keyword>
<name>A0A8J2KA65_9HEXA</name>
<protein>
    <recommendedName>
        <fullName evidence="3">Protein kinase domain-containing protein</fullName>
    </recommendedName>
</protein>
<feature type="signal peptide" evidence="2">
    <location>
        <begin position="1"/>
        <end position="35"/>
    </location>
</feature>
<comment type="caution">
    <text evidence="4">The sequence shown here is derived from an EMBL/GenBank/DDBJ whole genome shotgun (WGS) entry which is preliminary data.</text>
</comment>
<dbReference type="AlphaFoldDB" id="A0A8J2KA65"/>
<feature type="transmembrane region" description="Helical" evidence="1">
    <location>
        <begin position="69"/>
        <end position="87"/>
    </location>
</feature>
<dbReference type="GO" id="GO:0043235">
    <property type="term" value="C:receptor complex"/>
    <property type="evidence" value="ECO:0007669"/>
    <property type="project" value="TreeGrafter"/>
</dbReference>
<reference evidence="4" key="1">
    <citation type="submission" date="2021-06" db="EMBL/GenBank/DDBJ databases">
        <authorList>
            <person name="Hodson N. C."/>
            <person name="Mongue J. A."/>
            <person name="Jaron S. K."/>
        </authorList>
    </citation>
    <scope>NUCLEOTIDE SEQUENCE</scope>
</reference>